<organism evidence="2">
    <name type="scientific">marine sediment metagenome</name>
    <dbReference type="NCBI Taxonomy" id="412755"/>
    <lineage>
        <taxon>unclassified sequences</taxon>
        <taxon>metagenomes</taxon>
        <taxon>ecological metagenomes</taxon>
    </lineage>
</organism>
<keyword evidence="1" id="KW-1133">Transmembrane helix</keyword>
<proteinExistence type="predicted"/>
<protein>
    <submittedName>
        <fullName evidence="2">Uncharacterized protein</fullName>
    </submittedName>
</protein>
<feature type="transmembrane region" description="Helical" evidence="1">
    <location>
        <begin position="6"/>
        <end position="27"/>
    </location>
</feature>
<comment type="caution">
    <text evidence="2">The sequence shown here is derived from an EMBL/GenBank/DDBJ whole genome shotgun (WGS) entry which is preliminary data.</text>
</comment>
<gene>
    <name evidence="2" type="ORF">LCGC14_1433240</name>
</gene>
<name>A0A0F9MPS8_9ZZZZ</name>
<evidence type="ECO:0000313" key="2">
    <source>
        <dbReference type="EMBL" id="KKM71177.1"/>
    </source>
</evidence>
<keyword evidence="1" id="KW-0812">Transmembrane</keyword>
<accession>A0A0F9MPS8</accession>
<reference evidence="2" key="1">
    <citation type="journal article" date="2015" name="Nature">
        <title>Complex archaea that bridge the gap between prokaryotes and eukaryotes.</title>
        <authorList>
            <person name="Spang A."/>
            <person name="Saw J.H."/>
            <person name="Jorgensen S.L."/>
            <person name="Zaremba-Niedzwiedzka K."/>
            <person name="Martijn J."/>
            <person name="Lind A.E."/>
            <person name="van Eijk R."/>
            <person name="Schleper C."/>
            <person name="Guy L."/>
            <person name="Ettema T.J."/>
        </authorList>
    </citation>
    <scope>NUCLEOTIDE SEQUENCE</scope>
</reference>
<sequence length="40" mass="4590">MLYSCINLLISIIPIPLRFISLDLILIEKIPNIHTKAVEK</sequence>
<dbReference type="AlphaFoldDB" id="A0A0F9MPS8"/>
<keyword evidence="1" id="KW-0472">Membrane</keyword>
<evidence type="ECO:0000256" key="1">
    <source>
        <dbReference type="SAM" id="Phobius"/>
    </source>
</evidence>
<dbReference type="EMBL" id="LAZR01009686">
    <property type="protein sequence ID" value="KKM71177.1"/>
    <property type="molecule type" value="Genomic_DNA"/>
</dbReference>